<gene>
    <name evidence="5" type="ORF">BBD41_13285</name>
</gene>
<dbReference type="GO" id="GO:0005524">
    <property type="term" value="F:ATP binding"/>
    <property type="evidence" value="ECO:0007669"/>
    <property type="project" value="UniProtKB-KW"/>
</dbReference>
<proteinExistence type="predicted"/>
<dbReference type="PANTHER" id="PTHR42711:SF17">
    <property type="entry name" value="ABC TRANSPORTER ATP-BINDING PROTEIN"/>
    <property type="match status" value="1"/>
</dbReference>
<evidence type="ECO:0000313" key="5">
    <source>
        <dbReference type="EMBL" id="ANY73478.1"/>
    </source>
</evidence>
<evidence type="ECO:0000256" key="1">
    <source>
        <dbReference type="ARBA" id="ARBA00022448"/>
    </source>
</evidence>
<dbReference type="CDD" id="cd03230">
    <property type="entry name" value="ABC_DR_subfamily_A"/>
    <property type="match status" value="1"/>
</dbReference>
<evidence type="ECO:0000256" key="2">
    <source>
        <dbReference type="ARBA" id="ARBA00022741"/>
    </source>
</evidence>
<dbReference type="PROSITE" id="PS00211">
    <property type="entry name" value="ABC_TRANSPORTER_1"/>
    <property type="match status" value="1"/>
</dbReference>
<evidence type="ECO:0000256" key="3">
    <source>
        <dbReference type="ARBA" id="ARBA00022840"/>
    </source>
</evidence>
<keyword evidence="2" id="KW-0547">Nucleotide-binding</keyword>
<dbReference type="InterPro" id="IPR050763">
    <property type="entry name" value="ABC_transporter_ATP-binding"/>
</dbReference>
<protein>
    <submittedName>
        <fullName evidence="5">ABC transporter ATP-binding protein</fullName>
    </submittedName>
</protein>
<dbReference type="InterPro" id="IPR017871">
    <property type="entry name" value="ABC_transporter-like_CS"/>
</dbReference>
<keyword evidence="3 5" id="KW-0067">ATP-binding</keyword>
<dbReference type="Pfam" id="PF00005">
    <property type="entry name" value="ABC_tran"/>
    <property type="match status" value="1"/>
</dbReference>
<dbReference type="EMBL" id="CP016809">
    <property type="protein sequence ID" value="ANY73478.1"/>
    <property type="molecule type" value="Genomic_DNA"/>
</dbReference>
<dbReference type="RefSeq" id="WP_099477890.1">
    <property type="nucleotide sequence ID" value="NZ_CP016809.1"/>
</dbReference>
<keyword evidence="1" id="KW-0813">Transport</keyword>
<dbReference type="InterPro" id="IPR027417">
    <property type="entry name" value="P-loop_NTPase"/>
</dbReference>
<dbReference type="InterPro" id="IPR003439">
    <property type="entry name" value="ABC_transporter-like_ATP-bd"/>
</dbReference>
<dbReference type="AlphaFoldDB" id="A0A1B2E0G9"/>
<name>A0A1B2E0G9_9BACL</name>
<organism evidence="5">
    <name type="scientific">Paenibacillus ihbetae</name>
    <dbReference type="NCBI Taxonomy" id="1870820"/>
    <lineage>
        <taxon>Bacteria</taxon>
        <taxon>Bacillati</taxon>
        <taxon>Bacillota</taxon>
        <taxon>Bacilli</taxon>
        <taxon>Bacillales</taxon>
        <taxon>Paenibacillaceae</taxon>
        <taxon>Paenibacillus</taxon>
    </lineage>
</organism>
<dbReference type="SUPFAM" id="SSF52540">
    <property type="entry name" value="P-loop containing nucleoside triphosphate hydrolases"/>
    <property type="match status" value="1"/>
</dbReference>
<dbReference type="KEGG" id="pib:BBD41_13285"/>
<accession>A0A1B2E0G9</accession>
<sequence length="308" mass="33437">MKQQLSGEPVAELKQVTKTFGSKKAVNRVSLKIERGSITAILGPNGAGKSTAISMMLGLKDASEGEVLLFGQSPKDLKVREKIGAMLQEVSVMDGLRTREIINLIRSYYPNPMTLGEIAALSGLTPEELGKWAVKMSGGQKRKLSFALAIAGNPELLFFDEPTVGLDTSARRLFWQTVRGLQAQGKTILFTTHYLQEADDIADRIVLFHEGQVAADGTPEAIKSKLTRRTVSFIADADGHQVIRLLHEVPGITDVYEQDGRLIAVTNNTDTALAALFRAGLAVRDIRIDQGSLDEAFDQLTMSQGEAG</sequence>
<reference evidence="5" key="1">
    <citation type="submission" date="2016-08" db="EMBL/GenBank/DDBJ databases">
        <title>Complete Genome Seqeunce of Paenibacillus sp. nov. IHBB 9852 from high altitute lake of Indian trans-Himalayas.</title>
        <authorList>
            <person name="Kiran S."/>
            <person name="Swarnkar M.K."/>
            <person name="Rana A."/>
            <person name="Tewari R."/>
            <person name="Gulati A."/>
        </authorList>
    </citation>
    <scope>NUCLEOTIDE SEQUENCE [LARGE SCALE GENOMIC DNA]</scope>
    <source>
        <strain evidence="5">IHBB 9852</strain>
    </source>
</reference>
<evidence type="ECO:0000259" key="4">
    <source>
        <dbReference type="PROSITE" id="PS50893"/>
    </source>
</evidence>
<dbReference type="PANTHER" id="PTHR42711">
    <property type="entry name" value="ABC TRANSPORTER ATP-BINDING PROTEIN"/>
    <property type="match status" value="1"/>
</dbReference>
<feature type="domain" description="ABC transporter" evidence="4">
    <location>
        <begin position="11"/>
        <end position="235"/>
    </location>
</feature>
<dbReference type="GO" id="GO:0016887">
    <property type="term" value="F:ATP hydrolysis activity"/>
    <property type="evidence" value="ECO:0007669"/>
    <property type="project" value="InterPro"/>
</dbReference>
<dbReference type="Gene3D" id="3.40.50.300">
    <property type="entry name" value="P-loop containing nucleotide triphosphate hydrolases"/>
    <property type="match status" value="1"/>
</dbReference>
<dbReference type="PROSITE" id="PS50893">
    <property type="entry name" value="ABC_TRANSPORTER_2"/>
    <property type="match status" value="1"/>
</dbReference>
<dbReference type="SMART" id="SM00382">
    <property type="entry name" value="AAA"/>
    <property type="match status" value="1"/>
</dbReference>
<dbReference type="InterPro" id="IPR003593">
    <property type="entry name" value="AAA+_ATPase"/>
</dbReference>